<keyword evidence="2" id="KW-1185">Reference proteome</keyword>
<evidence type="ECO:0000313" key="2">
    <source>
        <dbReference type="Proteomes" id="UP000297549"/>
    </source>
</evidence>
<evidence type="ECO:0000313" key="1">
    <source>
        <dbReference type="EMBL" id="TGE22032.1"/>
    </source>
</evidence>
<dbReference type="Gene3D" id="1.20.1260.10">
    <property type="match status" value="1"/>
</dbReference>
<accession>A0A4Z0PZY5</accession>
<name>A0A4Z0PZY5_9BACT</name>
<organism evidence="1 2">
    <name type="scientific">Hymenobacter aquaticus</name>
    <dbReference type="NCBI Taxonomy" id="1867101"/>
    <lineage>
        <taxon>Bacteria</taxon>
        <taxon>Pseudomonadati</taxon>
        <taxon>Bacteroidota</taxon>
        <taxon>Cytophagia</taxon>
        <taxon>Cytophagales</taxon>
        <taxon>Hymenobacteraceae</taxon>
        <taxon>Hymenobacter</taxon>
    </lineage>
</organism>
<reference evidence="1 2" key="1">
    <citation type="submission" date="2019-04" db="EMBL/GenBank/DDBJ databases">
        <authorList>
            <person name="Feng G."/>
            <person name="Zhang J."/>
            <person name="Zhu H."/>
        </authorList>
    </citation>
    <scope>NUCLEOTIDE SEQUENCE [LARGE SCALE GENOMIC DNA]</scope>
    <source>
        <strain evidence="1 2">JCM 31653</strain>
    </source>
</reference>
<dbReference type="AlphaFoldDB" id="A0A4Z0PZY5"/>
<dbReference type="RefSeq" id="WP_135464556.1">
    <property type="nucleotide sequence ID" value="NZ_SRLC01000002.1"/>
</dbReference>
<comment type="caution">
    <text evidence="1">The sequence shown here is derived from an EMBL/GenBank/DDBJ whole genome shotgun (WGS) entry which is preliminary data.</text>
</comment>
<sequence>MHILKLLADLAAVEPASFARVSGRRGVLTSLGQKGRQAVAAAVPLALGGVLTNAYAKRSSTVLDTFTLALTLEYLESEFYTRALASSMVFPGSTKSVIQAIAKHEQDHVTYLQNALKSSGVAVPDKPKFDFTGSKNGTQTPLFPTVFSDFPTFLKVAQLLEDTGVRAYKGQVENLMSDDELLEGALRIHAVEARHAAHIRGMRRALNANVRYWVSPLDEVITTTATAAVYAGEDAEKQAIITTTDITYFPATSATVVTTTPEKAVQSIKEAFDEPMTAATATSIANLFIYA</sequence>
<dbReference type="InterPro" id="IPR012347">
    <property type="entry name" value="Ferritin-like"/>
</dbReference>
<proteinExistence type="predicted"/>
<dbReference type="SUPFAM" id="SSF47240">
    <property type="entry name" value="Ferritin-like"/>
    <property type="match status" value="1"/>
</dbReference>
<dbReference type="EMBL" id="SRLC01000002">
    <property type="protein sequence ID" value="TGE22032.1"/>
    <property type="molecule type" value="Genomic_DNA"/>
</dbReference>
<dbReference type="CDD" id="cd00657">
    <property type="entry name" value="Ferritin_like"/>
    <property type="match status" value="1"/>
</dbReference>
<protein>
    <submittedName>
        <fullName evidence="1">Ferritin-like domain-containing protein</fullName>
    </submittedName>
</protein>
<gene>
    <name evidence="1" type="ORF">E5K00_17415</name>
</gene>
<dbReference type="Pfam" id="PF13668">
    <property type="entry name" value="Ferritin_2"/>
    <property type="match status" value="1"/>
</dbReference>
<dbReference type="InterPro" id="IPR009078">
    <property type="entry name" value="Ferritin-like_SF"/>
</dbReference>
<dbReference type="Proteomes" id="UP000297549">
    <property type="component" value="Unassembled WGS sequence"/>
</dbReference>
<dbReference type="OrthoDB" id="954262at2"/>